<dbReference type="InterPro" id="IPR049739">
    <property type="entry name" value="YraL-like"/>
</dbReference>
<accession>A0A1M5AJK6</accession>
<dbReference type="PANTHER" id="PTHR37812:SF1">
    <property type="entry name" value="MU-LIKE PROPHAGE FLUMU PROTEIN C"/>
    <property type="match status" value="1"/>
</dbReference>
<dbReference type="STRING" id="1122155.SAMN02745158_03213"/>
<gene>
    <name evidence="1" type="ORF">SAMN02745158_03213</name>
</gene>
<keyword evidence="2" id="KW-1185">Reference proteome</keyword>
<dbReference type="AlphaFoldDB" id="A0A1M5AJK6"/>
<dbReference type="PANTHER" id="PTHR37812">
    <property type="entry name" value="MU-LIKE PROPHAGE FLUMU PROTEIN C"/>
    <property type="match status" value="1"/>
</dbReference>
<dbReference type="InterPro" id="IPR052411">
    <property type="entry name" value="c-mor_Regulatory_Protein"/>
</dbReference>
<dbReference type="EMBL" id="FQVI01000020">
    <property type="protein sequence ID" value="SHF30092.1"/>
    <property type="molecule type" value="Genomic_DNA"/>
</dbReference>
<sequence length="93" mass="10765">MSYVRAEDILPKELIESIQQYVSGKTIYIPCKEKKIWGSQSKSKQYYEIRNHEICKKHSIGISIKKLANEYSLSEKSIQRILRTTIFTGEAAP</sequence>
<evidence type="ECO:0000313" key="1">
    <source>
        <dbReference type="EMBL" id="SHF30092.1"/>
    </source>
</evidence>
<dbReference type="OrthoDB" id="9800398at2"/>
<reference evidence="1 2" key="1">
    <citation type="submission" date="2016-11" db="EMBL/GenBank/DDBJ databases">
        <authorList>
            <person name="Jaros S."/>
            <person name="Januszkiewicz K."/>
            <person name="Wedrychowicz H."/>
        </authorList>
    </citation>
    <scope>NUCLEOTIDE SEQUENCE [LARGE SCALE GENOMIC DNA]</scope>
    <source>
        <strain evidence="1 2">DSM 17459</strain>
    </source>
</reference>
<dbReference type="InterPro" id="IPR009057">
    <property type="entry name" value="Homeodomain-like_sf"/>
</dbReference>
<dbReference type="RefSeq" id="WP_072853557.1">
    <property type="nucleotide sequence ID" value="NZ_FQVI01000020.1"/>
</dbReference>
<name>A0A1M5AJK6_9CLOT</name>
<proteinExistence type="predicted"/>
<protein>
    <submittedName>
        <fullName evidence="1">Mor transcription activator family protein</fullName>
    </submittedName>
</protein>
<dbReference type="NCBIfam" id="NF040785">
    <property type="entry name" value="CD3324_fam"/>
    <property type="match status" value="1"/>
</dbReference>
<dbReference type="Gene3D" id="1.10.10.60">
    <property type="entry name" value="Homeodomain-like"/>
    <property type="match status" value="1"/>
</dbReference>
<dbReference type="SUPFAM" id="SSF46689">
    <property type="entry name" value="Homeodomain-like"/>
    <property type="match status" value="1"/>
</dbReference>
<dbReference type="Proteomes" id="UP000184245">
    <property type="component" value="Unassembled WGS sequence"/>
</dbReference>
<evidence type="ECO:0000313" key="2">
    <source>
        <dbReference type="Proteomes" id="UP000184245"/>
    </source>
</evidence>
<organism evidence="1 2">
    <name type="scientific">Lactonifactor longoviformis DSM 17459</name>
    <dbReference type="NCBI Taxonomy" id="1122155"/>
    <lineage>
        <taxon>Bacteria</taxon>
        <taxon>Bacillati</taxon>
        <taxon>Bacillota</taxon>
        <taxon>Clostridia</taxon>
        <taxon>Eubacteriales</taxon>
        <taxon>Clostridiaceae</taxon>
        <taxon>Lactonifactor</taxon>
    </lineage>
</organism>